<dbReference type="Proteomes" id="UP001596132">
    <property type="component" value="Unassembled WGS sequence"/>
</dbReference>
<dbReference type="InterPro" id="IPR004360">
    <property type="entry name" value="Glyas_Fos-R_dOase_dom"/>
</dbReference>
<keyword evidence="3" id="KW-1185">Reference proteome</keyword>
<dbReference type="Gene3D" id="3.10.180.10">
    <property type="entry name" value="2,3-Dihydroxybiphenyl 1,2-Dioxygenase, domain 1"/>
    <property type="match status" value="1"/>
</dbReference>
<dbReference type="InterPro" id="IPR037523">
    <property type="entry name" value="VOC_core"/>
</dbReference>
<comment type="caution">
    <text evidence="2">The sequence shown here is derived from an EMBL/GenBank/DDBJ whole genome shotgun (WGS) entry which is preliminary data.</text>
</comment>
<reference evidence="3" key="1">
    <citation type="journal article" date="2019" name="Int. J. Syst. Evol. Microbiol.">
        <title>The Global Catalogue of Microorganisms (GCM) 10K type strain sequencing project: providing services to taxonomists for standard genome sequencing and annotation.</title>
        <authorList>
            <consortium name="The Broad Institute Genomics Platform"/>
            <consortium name="The Broad Institute Genome Sequencing Center for Infectious Disease"/>
            <person name="Wu L."/>
            <person name="Ma J."/>
        </authorList>
    </citation>
    <scope>NUCLEOTIDE SEQUENCE [LARGE SCALE GENOMIC DNA]</scope>
    <source>
        <strain evidence="3">KCTC 15012</strain>
    </source>
</reference>
<sequence>MMPSLDSLDHVHIHVANRAQSEAWYARVLGLHRQPEFEPWLSEHGPLTVSNAAATVHLALFERPVGKCHSVVAFRTTAAEFLAWRAHLSAILGHDVKAVDHHLAWSLYFNDPDGNPFEITSYEHQHIAEALASTGVGSLHREDGHQARCHP</sequence>
<dbReference type="RefSeq" id="WP_082041446.1">
    <property type="nucleotide sequence ID" value="NZ_CDDF01000005.1"/>
</dbReference>
<dbReference type="InterPro" id="IPR029068">
    <property type="entry name" value="Glyas_Bleomycin-R_OHBP_Dase"/>
</dbReference>
<dbReference type="SUPFAM" id="SSF54593">
    <property type="entry name" value="Glyoxalase/Bleomycin resistance protein/Dihydroxybiphenyl dioxygenase"/>
    <property type="match status" value="1"/>
</dbReference>
<evidence type="ECO:0000259" key="1">
    <source>
        <dbReference type="PROSITE" id="PS51819"/>
    </source>
</evidence>
<gene>
    <name evidence="2" type="ORF">ACFPVW_04030</name>
</gene>
<dbReference type="PROSITE" id="PS51819">
    <property type="entry name" value="VOC"/>
    <property type="match status" value="1"/>
</dbReference>
<accession>A0ABW0Y684</accession>
<protein>
    <submittedName>
        <fullName evidence="2">VOC family protein</fullName>
    </submittedName>
</protein>
<dbReference type="Pfam" id="PF00903">
    <property type="entry name" value="Glyoxalase"/>
    <property type="match status" value="1"/>
</dbReference>
<feature type="domain" description="VOC" evidence="1">
    <location>
        <begin position="7"/>
        <end position="122"/>
    </location>
</feature>
<organism evidence="2 3">
    <name type="scientific">Aeromonas eucrenophila</name>
    <dbReference type="NCBI Taxonomy" id="649"/>
    <lineage>
        <taxon>Bacteria</taxon>
        <taxon>Pseudomonadati</taxon>
        <taxon>Pseudomonadota</taxon>
        <taxon>Gammaproteobacteria</taxon>
        <taxon>Aeromonadales</taxon>
        <taxon>Aeromonadaceae</taxon>
        <taxon>Aeromonas</taxon>
    </lineage>
</organism>
<name>A0ABW0Y684_9GAMM</name>
<evidence type="ECO:0000313" key="2">
    <source>
        <dbReference type="EMBL" id="MFC5705256.1"/>
    </source>
</evidence>
<proteinExistence type="predicted"/>
<evidence type="ECO:0000313" key="3">
    <source>
        <dbReference type="Proteomes" id="UP001596132"/>
    </source>
</evidence>
<dbReference type="EMBL" id="JBHSPP010000005">
    <property type="protein sequence ID" value="MFC5705256.1"/>
    <property type="molecule type" value="Genomic_DNA"/>
</dbReference>